<evidence type="ECO:0000259" key="2">
    <source>
        <dbReference type="Pfam" id="PF00931"/>
    </source>
</evidence>
<dbReference type="PANTHER" id="PTHR47691:SF3">
    <property type="entry name" value="HTH-TYPE TRANSCRIPTIONAL REGULATOR RV0890C-RELATED"/>
    <property type="match status" value="1"/>
</dbReference>
<organism evidence="3 4">
    <name type="scientific">Phormidium tenue FACHB-1050</name>
    <dbReference type="NCBI Taxonomy" id="2692857"/>
    <lineage>
        <taxon>Bacteria</taxon>
        <taxon>Bacillati</taxon>
        <taxon>Cyanobacteriota</taxon>
        <taxon>Cyanophyceae</taxon>
        <taxon>Oscillatoriophycideae</taxon>
        <taxon>Oscillatoriales</taxon>
        <taxon>Oscillatoriaceae</taxon>
        <taxon>Phormidium</taxon>
    </lineage>
</organism>
<dbReference type="PANTHER" id="PTHR47691">
    <property type="entry name" value="REGULATOR-RELATED"/>
    <property type="match status" value="1"/>
</dbReference>
<dbReference type="PRINTS" id="PR00364">
    <property type="entry name" value="DISEASERSIST"/>
</dbReference>
<gene>
    <name evidence="3" type="ORF">H6G05_18755</name>
</gene>
<dbReference type="Pfam" id="PF00931">
    <property type="entry name" value="NB-ARC"/>
    <property type="match status" value="1"/>
</dbReference>
<comment type="caution">
    <text evidence="3">The sequence shown here is derived from an EMBL/GenBank/DDBJ whole genome shotgun (WGS) entry which is preliminary data.</text>
</comment>
<dbReference type="EMBL" id="JACJQY010000037">
    <property type="protein sequence ID" value="MBD2318881.1"/>
    <property type="molecule type" value="Genomic_DNA"/>
</dbReference>
<proteinExistence type="predicted"/>
<reference evidence="3 4" key="1">
    <citation type="journal article" date="2020" name="ISME J.">
        <title>Comparative genomics reveals insights into cyanobacterial evolution and habitat adaptation.</title>
        <authorList>
            <person name="Chen M.Y."/>
            <person name="Teng W.K."/>
            <person name="Zhao L."/>
            <person name="Hu C.X."/>
            <person name="Zhou Y.K."/>
            <person name="Han B.P."/>
            <person name="Song L.R."/>
            <person name="Shu W.S."/>
        </authorList>
    </citation>
    <scope>NUCLEOTIDE SEQUENCE [LARGE SCALE GENOMIC DNA]</scope>
    <source>
        <strain evidence="3 4">FACHB-1050</strain>
    </source>
</reference>
<protein>
    <recommendedName>
        <fullName evidence="2">NB-ARC domain-containing protein</fullName>
    </recommendedName>
</protein>
<dbReference type="InterPro" id="IPR002182">
    <property type="entry name" value="NB-ARC"/>
</dbReference>
<dbReference type="SUPFAM" id="SSF52540">
    <property type="entry name" value="P-loop containing nucleoside triphosphate hydrolases"/>
    <property type="match status" value="1"/>
</dbReference>
<dbReference type="Gene3D" id="3.40.50.300">
    <property type="entry name" value="P-loop containing nucleotide triphosphate hydrolases"/>
    <property type="match status" value="1"/>
</dbReference>
<dbReference type="Proteomes" id="UP000618445">
    <property type="component" value="Unassembled WGS sequence"/>
</dbReference>
<name>A0ABR8CE49_9CYAN</name>
<accession>A0ABR8CE49</accession>
<dbReference type="InterPro" id="IPR027417">
    <property type="entry name" value="P-loop_NTPase"/>
</dbReference>
<evidence type="ECO:0000256" key="1">
    <source>
        <dbReference type="SAM" id="MobiDB-lite"/>
    </source>
</evidence>
<dbReference type="RefSeq" id="WP_190580281.1">
    <property type="nucleotide sequence ID" value="NZ_CAWPQU010000031.1"/>
</dbReference>
<evidence type="ECO:0000313" key="4">
    <source>
        <dbReference type="Proteomes" id="UP000618445"/>
    </source>
</evidence>
<feature type="domain" description="NB-ARC" evidence="2">
    <location>
        <begin position="48"/>
        <end position="205"/>
    </location>
</feature>
<feature type="region of interest" description="Disordered" evidence="1">
    <location>
        <begin position="1"/>
        <end position="20"/>
    </location>
</feature>
<sequence>MSNPEINIGQDGSSNTQNNTFNFAASKVNPPIPDNVPIASPNFVGRVKELEEIHAKLQGGQGVSVCAVEGMGGLGKSELALQYAKRYRQEYAARYWFLLRGVGLAQSVVTMASRYLDLPEVMQSQTVEAQAEWYWQNWIPTEGKVLVIFDDVTDLASIPKQARPLAERFQVLVTTRKRKLSSQFADIPLDVISEAEALELLRKLLGKSRVDREEIAAKAICEYLGYLPLGVELAGRYLQLDEDLSLRDYQQRLTIADESLDLQETEEINATRGVIAAFELSWQELSASTVKVAMLLGLFAPAYMVWGLVEEVTAQLIDEGDLHEGRKQLNNLYLIKAIDQERTRFALHPLVREFFRYKLVISDSITKQNIYYLVLGIIKYDVVLAKSLVVSELEKFNPFFDNSIKSIDYARLIRESRRSWYEGFGVLAQMIGITSPDGSLPKIGSYIYNSDEATESKNILYADYYGEEYDEYFELPEEIFILHSQKLFNILFEEKGFTSFTTSSGNKNFNIPLVSEYKKLSEKLSKIIGNDCSLPTNNSALIKESGWYAAYFLSGKYPLNYFPRAIPVIEIKRCLSIDSQWSSAVSSYERTCLQIVFESLTLNDVDEFVYPWNSRYSQDPQEILNFVTTVYQESLSAYQDIVERWFGNFTRYLQTLNMFPITIEGVVITSPDGRYSLDWYWIPLKEGNSNRVIFNLAKAPMTENEISILLNNARENRDQLASKSPITKEDTNILFSHYHYKSSNLFTPKFPVTHIVYGWLWNDLEKLNLVSGRFDPHIW</sequence>
<keyword evidence="4" id="KW-1185">Reference proteome</keyword>
<evidence type="ECO:0000313" key="3">
    <source>
        <dbReference type="EMBL" id="MBD2318881.1"/>
    </source>
</evidence>